<gene>
    <name evidence="1" type="ORF">LWI28_016985</name>
</gene>
<dbReference type="Proteomes" id="UP001064489">
    <property type="component" value="Chromosome 3"/>
</dbReference>
<evidence type="ECO:0000313" key="2">
    <source>
        <dbReference type="Proteomes" id="UP001064489"/>
    </source>
</evidence>
<reference evidence="1" key="1">
    <citation type="journal article" date="2022" name="Plant J.">
        <title>Strategies of tolerance reflected in two North American maple genomes.</title>
        <authorList>
            <person name="McEvoy S.L."/>
            <person name="Sezen U.U."/>
            <person name="Trouern-Trend A."/>
            <person name="McMahon S.M."/>
            <person name="Schaberg P.G."/>
            <person name="Yang J."/>
            <person name="Wegrzyn J.L."/>
            <person name="Swenson N.G."/>
        </authorList>
    </citation>
    <scope>NUCLEOTIDE SEQUENCE</scope>
    <source>
        <strain evidence="1">91603</strain>
    </source>
</reference>
<name>A0AAD5J6Q4_ACENE</name>
<keyword evidence="2" id="KW-1185">Reference proteome</keyword>
<evidence type="ECO:0000313" key="1">
    <source>
        <dbReference type="EMBL" id="KAI9186412.1"/>
    </source>
</evidence>
<accession>A0AAD5J6Q4</accession>
<sequence>MEKMWKTKGGVYVALLVMLVMILFINANPSRATSLVPKMSNNSAGSGCSSIHDCLITDHQSLEFLLGSEADTKPPLDIAKSLNSSTPIADCGRGKVHITLFCNLGVLRATSLVMKMSSNNSDGSGCSSIHDCLIADHQSLEFLLGSEANTKQTFDIKKSLNGGKPIVDCGRGKKYKQCVPNPHEAK</sequence>
<dbReference type="EMBL" id="JAJSOW010000100">
    <property type="protein sequence ID" value="KAI9186412.1"/>
    <property type="molecule type" value="Genomic_DNA"/>
</dbReference>
<dbReference type="AlphaFoldDB" id="A0AAD5J6Q4"/>
<protein>
    <submittedName>
        <fullName evidence="1">Uncharacterized protein</fullName>
    </submittedName>
</protein>
<proteinExistence type="predicted"/>
<reference evidence="1" key="2">
    <citation type="submission" date="2023-02" db="EMBL/GenBank/DDBJ databases">
        <authorList>
            <person name="Swenson N.G."/>
            <person name="Wegrzyn J.L."/>
            <person name="Mcevoy S.L."/>
        </authorList>
    </citation>
    <scope>NUCLEOTIDE SEQUENCE</scope>
    <source>
        <strain evidence="1">91603</strain>
        <tissue evidence="1">Leaf</tissue>
    </source>
</reference>
<comment type="caution">
    <text evidence="1">The sequence shown here is derived from an EMBL/GenBank/DDBJ whole genome shotgun (WGS) entry which is preliminary data.</text>
</comment>
<organism evidence="1 2">
    <name type="scientific">Acer negundo</name>
    <name type="common">Box elder</name>
    <dbReference type="NCBI Taxonomy" id="4023"/>
    <lineage>
        <taxon>Eukaryota</taxon>
        <taxon>Viridiplantae</taxon>
        <taxon>Streptophyta</taxon>
        <taxon>Embryophyta</taxon>
        <taxon>Tracheophyta</taxon>
        <taxon>Spermatophyta</taxon>
        <taxon>Magnoliopsida</taxon>
        <taxon>eudicotyledons</taxon>
        <taxon>Gunneridae</taxon>
        <taxon>Pentapetalae</taxon>
        <taxon>rosids</taxon>
        <taxon>malvids</taxon>
        <taxon>Sapindales</taxon>
        <taxon>Sapindaceae</taxon>
        <taxon>Hippocastanoideae</taxon>
        <taxon>Acereae</taxon>
        <taxon>Acer</taxon>
    </lineage>
</organism>